<evidence type="ECO:0008006" key="4">
    <source>
        <dbReference type="Google" id="ProtNLM"/>
    </source>
</evidence>
<comment type="caution">
    <text evidence="2">The sequence shown here is derived from an EMBL/GenBank/DDBJ whole genome shotgun (WGS) entry which is preliminary data.</text>
</comment>
<feature type="signal peptide" evidence="1">
    <location>
        <begin position="1"/>
        <end position="21"/>
    </location>
</feature>
<name>A0A8T0IQZ8_CERPU</name>
<keyword evidence="1" id="KW-0732">Signal</keyword>
<evidence type="ECO:0000313" key="2">
    <source>
        <dbReference type="EMBL" id="KAG0585256.1"/>
    </source>
</evidence>
<dbReference type="Proteomes" id="UP000822688">
    <property type="component" value="Chromosome 3"/>
</dbReference>
<dbReference type="EMBL" id="CM026423">
    <property type="protein sequence ID" value="KAG0585256.1"/>
    <property type="molecule type" value="Genomic_DNA"/>
</dbReference>
<proteinExistence type="predicted"/>
<evidence type="ECO:0000256" key="1">
    <source>
        <dbReference type="SAM" id="SignalP"/>
    </source>
</evidence>
<sequence length="112" mass="12999">MRYLCPTYFLVLFYRLYVTIADSTKASVDLAKCGFASHNALPPDCFLLPARCGTVSLCYSLHKFPYMATIKRLEDLSWTPECYLLWTFECSNTLEYFLLYYLGSPTVWCKVD</sequence>
<evidence type="ECO:0000313" key="3">
    <source>
        <dbReference type="Proteomes" id="UP000822688"/>
    </source>
</evidence>
<keyword evidence="3" id="KW-1185">Reference proteome</keyword>
<organism evidence="2 3">
    <name type="scientific">Ceratodon purpureus</name>
    <name type="common">Fire moss</name>
    <name type="synonym">Dicranum purpureum</name>
    <dbReference type="NCBI Taxonomy" id="3225"/>
    <lineage>
        <taxon>Eukaryota</taxon>
        <taxon>Viridiplantae</taxon>
        <taxon>Streptophyta</taxon>
        <taxon>Embryophyta</taxon>
        <taxon>Bryophyta</taxon>
        <taxon>Bryophytina</taxon>
        <taxon>Bryopsida</taxon>
        <taxon>Dicranidae</taxon>
        <taxon>Pseudoditrichales</taxon>
        <taxon>Ditrichaceae</taxon>
        <taxon>Ceratodon</taxon>
    </lineage>
</organism>
<dbReference type="AlphaFoldDB" id="A0A8T0IQZ8"/>
<reference evidence="2" key="1">
    <citation type="submission" date="2020-06" db="EMBL/GenBank/DDBJ databases">
        <title>WGS assembly of Ceratodon purpureus strain R40.</title>
        <authorList>
            <person name="Carey S.B."/>
            <person name="Jenkins J."/>
            <person name="Shu S."/>
            <person name="Lovell J.T."/>
            <person name="Sreedasyam A."/>
            <person name="Maumus F."/>
            <person name="Tiley G.P."/>
            <person name="Fernandez-Pozo N."/>
            <person name="Barry K."/>
            <person name="Chen C."/>
            <person name="Wang M."/>
            <person name="Lipzen A."/>
            <person name="Daum C."/>
            <person name="Saski C.A."/>
            <person name="Payton A.C."/>
            <person name="Mcbreen J.C."/>
            <person name="Conrad R.E."/>
            <person name="Kollar L.M."/>
            <person name="Olsson S."/>
            <person name="Huttunen S."/>
            <person name="Landis J.B."/>
            <person name="Wickett N.J."/>
            <person name="Johnson M.G."/>
            <person name="Rensing S.A."/>
            <person name="Grimwood J."/>
            <person name="Schmutz J."/>
            <person name="Mcdaniel S.F."/>
        </authorList>
    </citation>
    <scope>NUCLEOTIDE SEQUENCE</scope>
    <source>
        <strain evidence="2">R40</strain>
    </source>
</reference>
<gene>
    <name evidence="2" type="ORF">KC19_3G270700</name>
</gene>
<accession>A0A8T0IQZ8</accession>
<protein>
    <recommendedName>
        <fullName evidence="4">Secreted protein</fullName>
    </recommendedName>
</protein>
<feature type="chain" id="PRO_5035844127" description="Secreted protein" evidence="1">
    <location>
        <begin position="22"/>
        <end position="112"/>
    </location>
</feature>